<feature type="transmembrane region" description="Helical" evidence="9">
    <location>
        <begin position="290"/>
        <end position="310"/>
    </location>
</feature>
<keyword evidence="12" id="KW-1185">Reference proteome</keyword>
<feature type="transmembrane region" description="Helical" evidence="9">
    <location>
        <begin position="236"/>
        <end position="256"/>
    </location>
</feature>
<dbReference type="GO" id="GO:0008982">
    <property type="term" value="F:protein-N(PI)-phosphohistidine-sugar phosphotransferase activity"/>
    <property type="evidence" value="ECO:0007669"/>
    <property type="project" value="UniProtKB-UniRule"/>
</dbReference>
<dbReference type="PANTHER" id="PTHR33989:SF4">
    <property type="entry name" value="PTS SYSTEM N,N'-DIACETYLCHITOBIOSE-SPECIFIC EIIC COMPONENT"/>
    <property type="match status" value="1"/>
</dbReference>
<dbReference type="OrthoDB" id="1550290at2"/>
<evidence type="ECO:0000313" key="11">
    <source>
        <dbReference type="EMBL" id="EHN58657.1"/>
    </source>
</evidence>
<dbReference type="GO" id="GO:0005886">
    <property type="term" value="C:plasma membrane"/>
    <property type="evidence" value="ECO:0007669"/>
    <property type="project" value="UniProtKB-SubCell"/>
</dbReference>
<dbReference type="PIRSF" id="PIRSF006351">
    <property type="entry name" value="PTS_EIIC-Cellobiose"/>
    <property type="match status" value="1"/>
</dbReference>
<dbReference type="InterPro" id="IPR051088">
    <property type="entry name" value="PTS_Sugar-EIIC/EIIB"/>
</dbReference>
<dbReference type="PATRIC" id="fig|1045004.4.peg.541"/>
<comment type="subcellular location">
    <subcellularLocation>
        <location evidence="1">Cell membrane</location>
        <topology evidence="1">Multi-pass membrane protein</topology>
    </subcellularLocation>
</comment>
<feature type="transmembrane region" description="Helical" evidence="9">
    <location>
        <begin position="397"/>
        <end position="415"/>
    </location>
</feature>
<organism evidence="11 12">
    <name type="scientific">Oenococcus kitaharae DSM 17330</name>
    <dbReference type="NCBI Taxonomy" id="1045004"/>
    <lineage>
        <taxon>Bacteria</taxon>
        <taxon>Bacillati</taxon>
        <taxon>Bacillota</taxon>
        <taxon>Bacilli</taxon>
        <taxon>Lactobacillales</taxon>
        <taxon>Lactobacillaceae</taxon>
        <taxon>Oenococcus</taxon>
    </lineage>
</organism>
<keyword evidence="6 9" id="KW-1133">Transmembrane helix</keyword>
<keyword evidence="3 8" id="KW-1003">Cell membrane</keyword>
<evidence type="ECO:0000256" key="2">
    <source>
        <dbReference type="ARBA" id="ARBA00022448"/>
    </source>
</evidence>
<comment type="caution">
    <text evidence="11">The sequence shown here is derived from an EMBL/GenBank/DDBJ whole genome shotgun (WGS) entry which is preliminary data.</text>
</comment>
<dbReference type="PANTHER" id="PTHR33989">
    <property type="match status" value="1"/>
</dbReference>
<sequence>MKNILNEKIVPQVVKFTNIKAIQALKDGMMFVLPFLIVGSLFLLLSNIPIPAVANAVTKSGLADVFNQIYSSSFALMSFFAVTGITYTYLKNEKIDTPFAGSLAALGAFILLMPFQVKSEKGEIITNVISKDWTAGQGMITAILVGLTAGWIYTFCIKKNWRIKMPAGVPPAVSNSFMSLIPTGAVLIVAGIVYAIFKFSANTSFSEIIYSAIQTPLQGVTDSFGGVLLMSMIMSLLWWSGVHGGAITGAILAPILQSNMSSNQSLLDAGKKLTVANGGHIFTQQFWDNYLCMSGAGIVVGMVIYMVFFAKSSGLKELGKLAIFPDVFNINEPVIFGTPIVLNLYLIIPFIFFPMFVGASSYWLMHIGILPLFSGVMVPWTTPPIISGFLVGGWRTALWQFIIIVLSTIVYFPFIKKLDLHMYAEQQKAKN</sequence>
<feature type="transmembrane region" description="Helical" evidence="9">
    <location>
        <begin position="70"/>
        <end position="90"/>
    </location>
</feature>
<dbReference type="RefSeq" id="WP_007745081.1">
    <property type="nucleotide sequence ID" value="NZ_ATZG01000005.1"/>
</dbReference>
<evidence type="ECO:0000256" key="7">
    <source>
        <dbReference type="ARBA" id="ARBA00023136"/>
    </source>
</evidence>
<evidence type="ECO:0000259" key="10">
    <source>
        <dbReference type="PROSITE" id="PS51105"/>
    </source>
</evidence>
<evidence type="ECO:0000256" key="6">
    <source>
        <dbReference type="ARBA" id="ARBA00022989"/>
    </source>
</evidence>
<gene>
    <name evidence="11" type="ORF">OKIT_0543</name>
</gene>
<feature type="transmembrane region" description="Helical" evidence="9">
    <location>
        <begin position="177"/>
        <end position="197"/>
    </location>
</feature>
<dbReference type="EMBL" id="AFVZ01000001">
    <property type="protein sequence ID" value="EHN58657.1"/>
    <property type="molecule type" value="Genomic_DNA"/>
</dbReference>
<keyword evidence="5 9" id="KW-0812">Transmembrane</keyword>
<dbReference type="Pfam" id="PF02378">
    <property type="entry name" value="PTS_EIIC"/>
    <property type="match status" value="1"/>
</dbReference>
<evidence type="ECO:0000256" key="1">
    <source>
        <dbReference type="ARBA" id="ARBA00004651"/>
    </source>
</evidence>
<feature type="domain" description="PTS EIIC type-3" evidence="10">
    <location>
        <begin position="5"/>
        <end position="414"/>
    </location>
</feature>
<feature type="transmembrane region" description="Helical" evidence="9">
    <location>
        <begin position="97"/>
        <end position="115"/>
    </location>
</feature>
<dbReference type="InterPro" id="IPR004501">
    <property type="entry name" value="PTS_EIIC_3"/>
</dbReference>
<evidence type="ECO:0000256" key="5">
    <source>
        <dbReference type="ARBA" id="ARBA00022692"/>
    </source>
</evidence>
<evidence type="ECO:0000313" key="12">
    <source>
        <dbReference type="Proteomes" id="UP000004959"/>
    </source>
</evidence>
<accession>G9WHT3</accession>
<dbReference type="eggNOG" id="COG1455">
    <property type="taxonomic scope" value="Bacteria"/>
</dbReference>
<evidence type="ECO:0000256" key="9">
    <source>
        <dbReference type="SAM" id="Phobius"/>
    </source>
</evidence>
<dbReference type="GO" id="GO:0009401">
    <property type="term" value="P:phosphoenolpyruvate-dependent sugar phosphotransferase system"/>
    <property type="evidence" value="ECO:0007669"/>
    <property type="project" value="InterPro"/>
</dbReference>
<dbReference type="Proteomes" id="UP000004959">
    <property type="component" value="Chromosome"/>
</dbReference>
<feature type="transmembrane region" description="Helical" evidence="9">
    <location>
        <begin position="135"/>
        <end position="156"/>
    </location>
</feature>
<proteinExistence type="predicted"/>
<keyword evidence="2 8" id="KW-0813">Transport</keyword>
<dbReference type="NCBIfam" id="TIGR00410">
    <property type="entry name" value="lacE"/>
    <property type="match status" value="1"/>
</dbReference>
<dbReference type="PROSITE" id="PS51105">
    <property type="entry name" value="PTS_EIIC_TYPE_3"/>
    <property type="match status" value="1"/>
</dbReference>
<reference evidence="11 12" key="1">
    <citation type="journal article" date="2012" name="PLoS ONE">
        <title>Functional divergence in the genus oenococcus as predicted by genome sequencing of the newly-described species, Oenococcus kitaharae.</title>
        <authorList>
            <person name="Borneman A.R."/>
            <person name="McCarthy J.M."/>
            <person name="Chambers P.J."/>
            <person name="Bartowsky E.J."/>
        </authorList>
    </citation>
    <scope>NUCLEOTIDE SEQUENCE [LARGE SCALE GENOMIC DNA]</scope>
    <source>
        <strain evidence="12">DSM17330</strain>
    </source>
</reference>
<name>G9WHT3_9LACO</name>
<feature type="transmembrane region" description="Helical" evidence="9">
    <location>
        <begin position="334"/>
        <end position="357"/>
    </location>
</feature>
<feature type="transmembrane region" description="Helical" evidence="9">
    <location>
        <begin position="369"/>
        <end position="391"/>
    </location>
</feature>
<evidence type="ECO:0000256" key="8">
    <source>
        <dbReference type="PIRNR" id="PIRNR006351"/>
    </source>
</evidence>
<keyword evidence="7 8" id="KW-0472">Membrane</keyword>
<keyword evidence="4 8" id="KW-0762">Sugar transport</keyword>
<evidence type="ECO:0000256" key="3">
    <source>
        <dbReference type="ARBA" id="ARBA00022475"/>
    </source>
</evidence>
<dbReference type="AlphaFoldDB" id="G9WHT3"/>
<dbReference type="HOGENOM" id="CLU_029688_1_0_9"/>
<evidence type="ECO:0000256" key="4">
    <source>
        <dbReference type="ARBA" id="ARBA00022597"/>
    </source>
</evidence>
<feature type="transmembrane region" description="Helical" evidence="9">
    <location>
        <begin position="30"/>
        <end position="50"/>
    </location>
</feature>
<dbReference type="InterPro" id="IPR004796">
    <property type="entry name" value="PTS_IIC_cello"/>
</dbReference>
<comment type="function">
    <text evidence="8">The phosphoenolpyruvate-dependent sugar phosphotransferase system (PTS), a major carbohydrate active -transport system, catalyzes the phosphorylation of incoming sugar substrates concomitant with their translocation across the cell membrane.</text>
</comment>
<dbReference type="InterPro" id="IPR003352">
    <property type="entry name" value="PTS_EIIC"/>
</dbReference>
<dbReference type="GO" id="GO:1901264">
    <property type="term" value="P:carbohydrate derivative transport"/>
    <property type="evidence" value="ECO:0007669"/>
    <property type="project" value="TreeGrafter"/>
</dbReference>
<protein>
    <recommendedName>
        <fullName evidence="8">Permease IIC component</fullName>
    </recommendedName>
</protein>